<reference evidence="2 3" key="1">
    <citation type="submission" date="2023-10" db="EMBL/GenBank/DDBJ databases">
        <title>The complete genome sequence of Methanoculleus palmolei DSM 4273.</title>
        <authorList>
            <person name="Lai S.-J."/>
            <person name="You Y.-T."/>
            <person name="Chen S.-C."/>
        </authorList>
    </citation>
    <scope>NUCLEOTIDE SEQUENCE [LARGE SCALE GENOMIC DNA]</scope>
    <source>
        <strain evidence="2 3">DSM 4273</strain>
    </source>
</reference>
<accession>A0ABD8AAL8</accession>
<feature type="transmembrane region" description="Helical" evidence="1">
    <location>
        <begin position="50"/>
        <end position="77"/>
    </location>
</feature>
<keyword evidence="1" id="KW-0812">Transmembrane</keyword>
<protein>
    <submittedName>
        <fullName evidence="2">Uncharacterized protein</fullName>
    </submittedName>
</protein>
<proteinExistence type="predicted"/>
<sequence length="118" mass="12269">MKPLSPPVFVAANIAVNASLCPLLFFLLVLEATATGYISGFNAPGAGGEIIGSMVGVGLGTAVTALITASLVSFYYLFQGRERRVPARVAIVTVAMTLAMNAVLTIFFLAFLVGMHST</sequence>
<evidence type="ECO:0000313" key="2">
    <source>
        <dbReference type="EMBL" id="WOX56584.1"/>
    </source>
</evidence>
<organism evidence="2 3">
    <name type="scientific">Methanoculleus palmolei</name>
    <dbReference type="NCBI Taxonomy" id="72612"/>
    <lineage>
        <taxon>Archaea</taxon>
        <taxon>Methanobacteriati</taxon>
        <taxon>Methanobacteriota</taxon>
        <taxon>Stenosarchaea group</taxon>
        <taxon>Methanomicrobia</taxon>
        <taxon>Methanomicrobiales</taxon>
        <taxon>Methanomicrobiaceae</taxon>
        <taxon>Methanoculleus</taxon>
    </lineage>
</organism>
<feature type="transmembrane region" description="Helical" evidence="1">
    <location>
        <begin position="7"/>
        <end position="30"/>
    </location>
</feature>
<evidence type="ECO:0000313" key="3">
    <source>
        <dbReference type="Proteomes" id="UP001626603"/>
    </source>
</evidence>
<dbReference type="AlphaFoldDB" id="A0ABD8AAL8"/>
<keyword evidence="3" id="KW-1185">Reference proteome</keyword>
<name>A0ABD8AAL8_9EURY</name>
<dbReference type="Proteomes" id="UP001626603">
    <property type="component" value="Chromosome"/>
</dbReference>
<evidence type="ECO:0000256" key="1">
    <source>
        <dbReference type="SAM" id="Phobius"/>
    </source>
</evidence>
<feature type="transmembrane region" description="Helical" evidence="1">
    <location>
        <begin position="89"/>
        <end position="113"/>
    </location>
</feature>
<keyword evidence="1" id="KW-0472">Membrane</keyword>
<keyword evidence="1" id="KW-1133">Transmembrane helix</keyword>
<dbReference type="EMBL" id="CP137641">
    <property type="protein sequence ID" value="WOX56584.1"/>
    <property type="molecule type" value="Genomic_DNA"/>
</dbReference>
<gene>
    <name evidence="2" type="ORF">R6Y95_04415</name>
</gene>